<keyword evidence="4" id="KW-1185">Reference proteome</keyword>
<dbReference type="InterPro" id="IPR038741">
    <property type="entry name" value="AP5B1"/>
</dbReference>
<feature type="domain" description="AP5B1 C-terminal" evidence="2">
    <location>
        <begin position="1075"/>
        <end position="1123"/>
    </location>
</feature>
<dbReference type="AlphaFoldDB" id="A0AA89BFC6"/>
<dbReference type="Pfam" id="PF21588">
    <property type="entry name" value="AP5B1_middle"/>
    <property type="match status" value="1"/>
</dbReference>
<evidence type="ECO:0000259" key="2">
    <source>
        <dbReference type="Pfam" id="PF21590"/>
    </source>
</evidence>
<comment type="caution">
    <text evidence="3">The sequence shown here is derived from an EMBL/GenBank/DDBJ whole genome shotgun (WGS) entry which is preliminary data.</text>
</comment>
<name>A0AA89BFC6_9ASTE</name>
<evidence type="ECO:0000313" key="3">
    <source>
        <dbReference type="EMBL" id="KAK3029926.1"/>
    </source>
</evidence>
<evidence type="ECO:0000259" key="1">
    <source>
        <dbReference type="Pfam" id="PF21588"/>
    </source>
</evidence>
<protein>
    <recommendedName>
        <fullName evidence="5">Adaptor-related protein complex 5 beta subunit</fullName>
    </recommendedName>
</protein>
<dbReference type="InterPro" id="IPR048979">
    <property type="entry name" value="AP5B1_middle"/>
</dbReference>
<dbReference type="PANTHER" id="PTHR34033:SF1">
    <property type="entry name" value="AP-5 COMPLEX SUBUNIT BETA-1"/>
    <property type="match status" value="1"/>
</dbReference>
<dbReference type="EMBL" id="JAVXUP010000359">
    <property type="protein sequence ID" value="KAK3029926.1"/>
    <property type="molecule type" value="Genomic_DNA"/>
</dbReference>
<sequence>MAKPPSSLKPLSPQEWETLMEDYQYGGTRRRRWTSANYTALPLLQLSLSSLLRKDFPLNLKLRLLVFLEEEYLLAFEESGLEIEQTLTLILDALRPLIQAPIDGVSITYSLKDQFMLSTTSIFITATSDAVPILPQLESLIELLLTVINRPNHGLDRQTRGVACECLRELERAFPCLLSEIAGHLWGLCQSERTHAAQSYVLLLAGVVHSIAMGKANVSILNTSLPLVPFNFPQFLLGENGWGKEISSSSYKELRRVMSFLLEWPQYLTPCGLIEFMSMIIPVAVALELQASLLTVQLSGLIYSFDPVLCHALLVLCSQFPDAFDGQEGEVANRLVLMSREVQHYLVFRLLALHWLLGFIGLLKDGEGRKKKAIIGMRLSFYPTVFDSLSLKSLKLDLLAYCSILVDASMSPGGHAVLGSDVIGSGVSVVKLLEDGLVSVSGFKWLPPWSTETAVAFRTFHKFLIGASSHSDTNRILMESTIFHTSERMLVDMVLEFQGLVPVMVSFFDRLFSCYKHRWLGERLLQTLDVHLLPKVKIDNRLGSYFPVFDRIAENITVPPIKLLELLTSFMFMLVEKHGPDTGLKCWSLGSRVLGICRTMLMHHHSSRLFLGLSRLLAFTCLYFPDLEVRDDSRIYLRMLICVPGNKLKHILNIGEQLPGISPSPQSSSFFSQSFSVSHESKKSRNISSYIHLERVASLLVKQSWSLSLSSVSTGGNEPSYLEGINDNEPPYEQREFDGNADVRTLPEMEITGQRQEPLRVMDSKISEIVGILRRHFSSIPDYRQKPELKIRISCSLRFQSEPFNRIWGFDLPANTLDEEDILPAIYATVLTFSSSAPYGAIPSCHIPFLLGEPPKSDYSLGQSDSFDIVSLENGTAEEYDFKAPVMVELEPREPIPGLVDVYIETNAENGQVIRGQLQSISVGIEDMFLQAITPEDVPPDAVPGYYLDLFSALWEACGTSSSTGRETFLLKGGKGTAAIRGTRSVKLVEVPATSLIQAVERHLAAFVVSVTGEPLVNIVKDGGIIRDIIWKDVASDSAIDVTISDPNSERGPLYLKYHDDEDERGSQVHFNKKEMGCFLILIFLPPRFHLLFQMEVCDVSTLVRIRTDHWPCLAYIDDYLEALFCV</sequence>
<proteinExistence type="predicted"/>
<evidence type="ECO:0000313" key="4">
    <source>
        <dbReference type="Proteomes" id="UP001188597"/>
    </source>
</evidence>
<dbReference type="InterPro" id="IPR048981">
    <property type="entry name" value="AP5B1_C"/>
</dbReference>
<organism evidence="3 4">
    <name type="scientific">Escallonia herrerae</name>
    <dbReference type="NCBI Taxonomy" id="1293975"/>
    <lineage>
        <taxon>Eukaryota</taxon>
        <taxon>Viridiplantae</taxon>
        <taxon>Streptophyta</taxon>
        <taxon>Embryophyta</taxon>
        <taxon>Tracheophyta</taxon>
        <taxon>Spermatophyta</taxon>
        <taxon>Magnoliopsida</taxon>
        <taxon>eudicotyledons</taxon>
        <taxon>Gunneridae</taxon>
        <taxon>Pentapetalae</taxon>
        <taxon>asterids</taxon>
        <taxon>campanulids</taxon>
        <taxon>Escalloniales</taxon>
        <taxon>Escalloniaceae</taxon>
        <taxon>Escallonia</taxon>
    </lineage>
</organism>
<dbReference type="GO" id="GO:0016197">
    <property type="term" value="P:endosomal transport"/>
    <property type="evidence" value="ECO:0007669"/>
    <property type="project" value="InterPro"/>
</dbReference>
<reference evidence="3" key="1">
    <citation type="submission" date="2022-12" db="EMBL/GenBank/DDBJ databases">
        <title>Draft genome assemblies for two species of Escallonia (Escalloniales).</title>
        <authorList>
            <person name="Chanderbali A."/>
            <person name="Dervinis C."/>
            <person name="Anghel I."/>
            <person name="Soltis D."/>
            <person name="Soltis P."/>
            <person name="Zapata F."/>
        </authorList>
    </citation>
    <scope>NUCLEOTIDE SEQUENCE</scope>
    <source>
        <strain evidence="3">UCBG64.0493</strain>
        <tissue evidence="3">Leaf</tissue>
    </source>
</reference>
<dbReference type="PANTHER" id="PTHR34033">
    <property type="entry name" value="AP-5 COMPLEX SUBUNIT BETA-1"/>
    <property type="match status" value="1"/>
</dbReference>
<evidence type="ECO:0008006" key="5">
    <source>
        <dbReference type="Google" id="ProtNLM"/>
    </source>
</evidence>
<accession>A0AA89BFC6</accession>
<dbReference type="GO" id="GO:0030119">
    <property type="term" value="C:AP-type membrane coat adaptor complex"/>
    <property type="evidence" value="ECO:0007669"/>
    <property type="project" value="TreeGrafter"/>
</dbReference>
<dbReference type="Pfam" id="PF21590">
    <property type="entry name" value="AP5B1_C"/>
    <property type="match status" value="1"/>
</dbReference>
<dbReference type="Proteomes" id="UP001188597">
    <property type="component" value="Unassembled WGS sequence"/>
</dbReference>
<gene>
    <name evidence="3" type="ORF">RJ639_039786</name>
</gene>
<feature type="domain" description="AP5B1 middle" evidence="1">
    <location>
        <begin position="251"/>
        <end position="648"/>
    </location>
</feature>